<reference evidence="3 4" key="1">
    <citation type="submission" date="2013-11" db="EMBL/GenBank/DDBJ databases">
        <title>The Genome Sequence of Phytophthora parasitica P1569.</title>
        <authorList>
            <consortium name="The Broad Institute Genomics Platform"/>
            <person name="Russ C."/>
            <person name="Tyler B."/>
            <person name="Panabieres F."/>
            <person name="Shan W."/>
            <person name="Tripathy S."/>
            <person name="Grunwald N."/>
            <person name="Machado M."/>
            <person name="Johnson C.S."/>
            <person name="Arredondo F."/>
            <person name="Hong C."/>
            <person name="Coffey M."/>
            <person name="Young S.K."/>
            <person name="Zeng Q."/>
            <person name="Gargeya S."/>
            <person name="Fitzgerald M."/>
            <person name="Abouelleil A."/>
            <person name="Alvarado L."/>
            <person name="Chapman S.B."/>
            <person name="Gainer-Dewar J."/>
            <person name="Goldberg J."/>
            <person name="Griggs A."/>
            <person name="Gujja S."/>
            <person name="Hansen M."/>
            <person name="Howarth C."/>
            <person name="Imamovic A."/>
            <person name="Ireland A."/>
            <person name="Larimer J."/>
            <person name="McCowan C."/>
            <person name="Murphy C."/>
            <person name="Pearson M."/>
            <person name="Poon T.W."/>
            <person name="Priest M."/>
            <person name="Roberts A."/>
            <person name="Saif S."/>
            <person name="Shea T."/>
            <person name="Sykes S."/>
            <person name="Wortman J."/>
            <person name="Nusbaum C."/>
            <person name="Birren B."/>
        </authorList>
    </citation>
    <scope>NUCLEOTIDE SEQUENCE [LARGE SCALE GENOMIC DNA]</scope>
    <source>
        <strain evidence="3 4">P1569</strain>
    </source>
</reference>
<dbReference type="eggNOG" id="ENOG502SRPX">
    <property type="taxonomic scope" value="Eukaryota"/>
</dbReference>
<feature type="region of interest" description="Disordered" evidence="2">
    <location>
        <begin position="233"/>
        <end position="252"/>
    </location>
</feature>
<accession>V9FEY0</accession>
<organism evidence="3 4">
    <name type="scientific">Phytophthora nicotianae P1569</name>
    <dbReference type="NCBI Taxonomy" id="1317065"/>
    <lineage>
        <taxon>Eukaryota</taxon>
        <taxon>Sar</taxon>
        <taxon>Stramenopiles</taxon>
        <taxon>Oomycota</taxon>
        <taxon>Peronosporomycetes</taxon>
        <taxon>Peronosporales</taxon>
        <taxon>Peronosporaceae</taxon>
        <taxon>Phytophthora</taxon>
    </lineage>
</organism>
<gene>
    <name evidence="3" type="ORF">F443_07069</name>
</gene>
<name>V9FEY0_PHYNI</name>
<dbReference type="OrthoDB" id="119068at2759"/>
<feature type="coiled-coil region" evidence="1">
    <location>
        <begin position="292"/>
        <end position="319"/>
    </location>
</feature>
<evidence type="ECO:0000256" key="1">
    <source>
        <dbReference type="SAM" id="Coils"/>
    </source>
</evidence>
<evidence type="ECO:0000313" key="4">
    <source>
        <dbReference type="Proteomes" id="UP000018721"/>
    </source>
</evidence>
<keyword evidence="1" id="KW-0175">Coiled coil</keyword>
<sequence>MQSGDKYAALIRNWKRDICVAIEQVQAISRNEKNLLQLNLETHHLPFQPSPVLMRLLQNDRRRRSSGGLRSATKQQLKSADYLDRKFESEIRQHYEVENAHSCGKWKRFHSRASEARHQLASGIEGDFRQFCRQMGISCDELQPKEQKQDKDNQQHECTPSSLPAVTMSLEDSLRFHLAQEWVHQERFNIQEAFTNQTKKLQEDLDAFVEQLETEFLEERQKALSALTQQPENELVARKRHRHKTSSQFQSSAMRGMLLQTAPLLPVEPTDTEERVVPWRGVTAGSRVRSSSRRIRNDVDETQDKMDELQRHLQLHTEVRSTDLFRLDHFSVIVSRLPRRSAKIVCSGLEGNARTCLLSWTARKPKLLWSQCC</sequence>
<comment type="caution">
    <text evidence="3">The sequence shown here is derived from an EMBL/GenBank/DDBJ whole genome shotgun (WGS) entry which is preliminary data.</text>
</comment>
<dbReference type="Proteomes" id="UP000018721">
    <property type="component" value="Unassembled WGS sequence"/>
</dbReference>
<keyword evidence="4" id="KW-1185">Reference proteome</keyword>
<protein>
    <submittedName>
        <fullName evidence="3">Uncharacterized protein</fullName>
    </submittedName>
</protein>
<dbReference type="HOGENOM" id="CLU_701109_0_0_1"/>
<proteinExistence type="predicted"/>
<evidence type="ECO:0000256" key="2">
    <source>
        <dbReference type="SAM" id="MobiDB-lite"/>
    </source>
</evidence>
<dbReference type="AlphaFoldDB" id="V9FEY0"/>
<evidence type="ECO:0000313" key="3">
    <source>
        <dbReference type="EMBL" id="ETI48967.1"/>
    </source>
</evidence>
<dbReference type="EMBL" id="ANIZ01001162">
    <property type="protein sequence ID" value="ETI48967.1"/>
    <property type="molecule type" value="Genomic_DNA"/>
</dbReference>